<accession>A0A1A0HK02</accession>
<evidence type="ECO:0000313" key="3">
    <source>
        <dbReference type="Proteomes" id="UP000092555"/>
    </source>
</evidence>
<evidence type="ECO:0000256" key="1">
    <source>
        <dbReference type="SAM" id="Phobius"/>
    </source>
</evidence>
<keyword evidence="1" id="KW-0472">Membrane</keyword>
<dbReference type="AlphaFoldDB" id="A0A1A0HK02"/>
<keyword evidence="3" id="KW-1185">Reference proteome</keyword>
<organism evidence="2 3">
    <name type="scientific">Metschnikowia bicuspidata var. bicuspidata NRRL YB-4993</name>
    <dbReference type="NCBI Taxonomy" id="869754"/>
    <lineage>
        <taxon>Eukaryota</taxon>
        <taxon>Fungi</taxon>
        <taxon>Dikarya</taxon>
        <taxon>Ascomycota</taxon>
        <taxon>Saccharomycotina</taxon>
        <taxon>Pichiomycetes</taxon>
        <taxon>Metschnikowiaceae</taxon>
        <taxon>Metschnikowia</taxon>
    </lineage>
</organism>
<sequence length="142" mass="16545">MRIRSVDYGTEQTHLCNRNSPKLLNIGVGWEMQRAHSYITASYATPRLGVSRTINWRDKKIGVRIRFLFFFFFSSRVYKEPWCFRYTEMTAELTCLVSGVPKFGALFVSAMCEFVCWLLLFHLVGFRIGDGRRRAGDKTARI</sequence>
<dbReference type="Proteomes" id="UP000092555">
    <property type="component" value="Unassembled WGS sequence"/>
</dbReference>
<comment type="caution">
    <text evidence="2">The sequence shown here is derived from an EMBL/GenBank/DDBJ whole genome shotgun (WGS) entry which is preliminary data.</text>
</comment>
<dbReference type="GeneID" id="30027085"/>
<feature type="transmembrane region" description="Helical" evidence="1">
    <location>
        <begin position="103"/>
        <end position="124"/>
    </location>
</feature>
<keyword evidence="1" id="KW-1133">Transmembrane helix</keyword>
<dbReference type="EMBL" id="LXTC01000001">
    <property type="protein sequence ID" value="OBA24138.1"/>
    <property type="molecule type" value="Genomic_DNA"/>
</dbReference>
<name>A0A1A0HK02_9ASCO</name>
<dbReference type="RefSeq" id="XP_018714619.1">
    <property type="nucleotide sequence ID" value="XM_018854109.1"/>
</dbReference>
<protein>
    <submittedName>
        <fullName evidence="2">Uncharacterized protein</fullName>
    </submittedName>
</protein>
<evidence type="ECO:0000313" key="2">
    <source>
        <dbReference type="EMBL" id="OBA24138.1"/>
    </source>
</evidence>
<keyword evidence="1" id="KW-0812">Transmembrane</keyword>
<proteinExistence type="predicted"/>
<reference evidence="2 3" key="1">
    <citation type="submission" date="2016-05" db="EMBL/GenBank/DDBJ databases">
        <title>Comparative genomics of biotechnologically important yeasts.</title>
        <authorList>
            <consortium name="DOE Joint Genome Institute"/>
            <person name="Riley R."/>
            <person name="Haridas S."/>
            <person name="Wolfe K.H."/>
            <person name="Lopes M.R."/>
            <person name="Hittinger C.T."/>
            <person name="Goker M."/>
            <person name="Salamov A."/>
            <person name="Wisecaver J."/>
            <person name="Long T.M."/>
            <person name="Aerts A.L."/>
            <person name="Barry K."/>
            <person name="Choi C."/>
            <person name="Clum A."/>
            <person name="Coughlan A.Y."/>
            <person name="Deshpande S."/>
            <person name="Douglass A.P."/>
            <person name="Hanson S.J."/>
            <person name="Klenk H.-P."/>
            <person name="LaButti K."/>
            <person name="Lapidus A."/>
            <person name="Lindquist E."/>
            <person name="Lipzen A."/>
            <person name="Meier-kolthoff J.P."/>
            <person name="Ohm R.A."/>
            <person name="Otillar R.P."/>
            <person name="Pangilinan J."/>
            <person name="Peng Y."/>
            <person name="Rokas A."/>
            <person name="Rosa C.A."/>
            <person name="Scheuner C."/>
            <person name="Sibirny A.A."/>
            <person name="Slot J.C."/>
            <person name="Stielow J.B."/>
            <person name="Sun H."/>
            <person name="Kurtzman C.P."/>
            <person name="Blackwell M."/>
            <person name="Grigoriev I.V."/>
            <person name="Jeffries T.W."/>
        </authorList>
    </citation>
    <scope>NUCLEOTIDE SEQUENCE [LARGE SCALE GENOMIC DNA]</scope>
    <source>
        <strain evidence="2 3">NRRL YB-4993</strain>
    </source>
</reference>
<feature type="transmembrane region" description="Helical" evidence="1">
    <location>
        <begin position="61"/>
        <end position="78"/>
    </location>
</feature>
<gene>
    <name evidence="2" type="ORF">METBIDRAFT_118398</name>
</gene>